<name>A0A0A9BB36_ARUDO</name>
<reference evidence="1" key="1">
    <citation type="submission" date="2014-09" db="EMBL/GenBank/DDBJ databases">
        <authorList>
            <person name="Magalhaes I.L.F."/>
            <person name="Oliveira U."/>
            <person name="Santos F.R."/>
            <person name="Vidigal T.H.D.A."/>
            <person name="Brescovit A.D."/>
            <person name="Santos A.J."/>
        </authorList>
    </citation>
    <scope>NUCLEOTIDE SEQUENCE</scope>
    <source>
        <tissue evidence="1">Shoot tissue taken approximately 20 cm above the soil surface</tissue>
    </source>
</reference>
<organism evidence="1">
    <name type="scientific">Arundo donax</name>
    <name type="common">Giant reed</name>
    <name type="synonym">Donax arundinaceus</name>
    <dbReference type="NCBI Taxonomy" id="35708"/>
    <lineage>
        <taxon>Eukaryota</taxon>
        <taxon>Viridiplantae</taxon>
        <taxon>Streptophyta</taxon>
        <taxon>Embryophyta</taxon>
        <taxon>Tracheophyta</taxon>
        <taxon>Spermatophyta</taxon>
        <taxon>Magnoliopsida</taxon>
        <taxon>Liliopsida</taxon>
        <taxon>Poales</taxon>
        <taxon>Poaceae</taxon>
        <taxon>PACMAD clade</taxon>
        <taxon>Arundinoideae</taxon>
        <taxon>Arundineae</taxon>
        <taxon>Arundo</taxon>
    </lineage>
</organism>
<proteinExistence type="predicted"/>
<sequence length="42" mass="4670">MILKQNNGIFQSIDHKPSFSHLEESKLNKQPGLALSTMTSAK</sequence>
<reference evidence="1" key="2">
    <citation type="journal article" date="2015" name="Data Brief">
        <title>Shoot transcriptome of the giant reed, Arundo donax.</title>
        <authorList>
            <person name="Barrero R.A."/>
            <person name="Guerrero F.D."/>
            <person name="Moolhuijzen P."/>
            <person name="Goolsby J.A."/>
            <person name="Tidwell J."/>
            <person name="Bellgard S.E."/>
            <person name="Bellgard M.I."/>
        </authorList>
    </citation>
    <scope>NUCLEOTIDE SEQUENCE</scope>
    <source>
        <tissue evidence="1">Shoot tissue taken approximately 20 cm above the soil surface</tissue>
    </source>
</reference>
<protein>
    <submittedName>
        <fullName evidence="1">Uncharacterized protein</fullName>
    </submittedName>
</protein>
<dbReference type="AlphaFoldDB" id="A0A0A9BB36"/>
<dbReference type="EMBL" id="GBRH01236746">
    <property type="protein sequence ID" value="JAD61149.1"/>
    <property type="molecule type" value="Transcribed_RNA"/>
</dbReference>
<accession>A0A0A9BB36</accession>
<evidence type="ECO:0000313" key="1">
    <source>
        <dbReference type="EMBL" id="JAD61149.1"/>
    </source>
</evidence>